<dbReference type="Proteomes" id="UP000276776">
    <property type="component" value="Unassembled WGS sequence"/>
</dbReference>
<reference evidence="3" key="1">
    <citation type="submission" date="2017-02" db="UniProtKB">
        <authorList>
            <consortium name="WormBaseParasite"/>
        </authorList>
    </citation>
    <scope>IDENTIFICATION</scope>
</reference>
<evidence type="ECO:0000313" key="3">
    <source>
        <dbReference type="WBParaSite" id="TCLT_0000382001-mRNA-1"/>
    </source>
</evidence>
<proteinExistence type="predicted"/>
<dbReference type="AlphaFoldDB" id="A0A0N5CU91"/>
<name>A0A0N5CU91_THECL</name>
<protein>
    <submittedName>
        <fullName evidence="3">Cyclin N-terminal domain-containing protein</fullName>
    </submittedName>
</protein>
<keyword evidence="2" id="KW-1185">Reference proteome</keyword>
<evidence type="ECO:0000313" key="2">
    <source>
        <dbReference type="Proteomes" id="UP000276776"/>
    </source>
</evidence>
<reference evidence="1 2" key="2">
    <citation type="submission" date="2018-11" db="EMBL/GenBank/DDBJ databases">
        <authorList>
            <consortium name="Pathogen Informatics"/>
        </authorList>
    </citation>
    <scope>NUCLEOTIDE SEQUENCE [LARGE SCALE GENOMIC DNA]</scope>
</reference>
<sequence length="66" mass="7541">MHYLALVITDKPLNDKTNILLVSTAVIMISCKRLQTSHYTRITFSLFFNGNTSFFDIQEAILGLFN</sequence>
<dbReference type="EMBL" id="UYYF01004267">
    <property type="protein sequence ID" value="VDN00821.1"/>
    <property type="molecule type" value="Genomic_DNA"/>
</dbReference>
<gene>
    <name evidence="1" type="ORF">TCLT_LOCUS3809</name>
</gene>
<accession>A0A0N5CU91</accession>
<evidence type="ECO:0000313" key="1">
    <source>
        <dbReference type="EMBL" id="VDN00821.1"/>
    </source>
</evidence>
<dbReference type="WBParaSite" id="TCLT_0000382001-mRNA-1">
    <property type="protein sequence ID" value="TCLT_0000382001-mRNA-1"/>
    <property type="gene ID" value="TCLT_0000382001"/>
</dbReference>
<organism evidence="3">
    <name type="scientific">Thelazia callipaeda</name>
    <name type="common">Oriental eyeworm</name>
    <name type="synonym">Parasitic nematode</name>
    <dbReference type="NCBI Taxonomy" id="103827"/>
    <lineage>
        <taxon>Eukaryota</taxon>
        <taxon>Metazoa</taxon>
        <taxon>Ecdysozoa</taxon>
        <taxon>Nematoda</taxon>
        <taxon>Chromadorea</taxon>
        <taxon>Rhabditida</taxon>
        <taxon>Spirurina</taxon>
        <taxon>Spiruromorpha</taxon>
        <taxon>Thelazioidea</taxon>
        <taxon>Thelaziidae</taxon>
        <taxon>Thelazia</taxon>
    </lineage>
</organism>